<gene>
    <name evidence="1" type="ORF">PORY_000412</name>
</gene>
<accession>A0ACB7CJH7</accession>
<evidence type="ECO:0000313" key="1">
    <source>
        <dbReference type="EMBL" id="KAG4306424.1"/>
    </source>
</evidence>
<organism evidence="1 2">
    <name type="scientific">Pneumocystis oryctolagi</name>
    <dbReference type="NCBI Taxonomy" id="42067"/>
    <lineage>
        <taxon>Eukaryota</taxon>
        <taxon>Fungi</taxon>
        <taxon>Dikarya</taxon>
        <taxon>Ascomycota</taxon>
        <taxon>Taphrinomycotina</taxon>
        <taxon>Pneumocystomycetes</taxon>
        <taxon>Pneumocystaceae</taxon>
        <taxon>Pneumocystis</taxon>
    </lineage>
</organism>
<evidence type="ECO:0000313" key="2">
    <source>
        <dbReference type="Proteomes" id="UP000768646"/>
    </source>
</evidence>
<sequence length="1210" mass="138977">MNREDSYIIRTIIHSPIVNFVFCGAFRDPVIHDIVLIKEDSIELYTFSSNGLITCISDQPLFSKIRDAKVFKNVKKTCNTDNDNVVNVDFLVTTNEDGYLSFSIYGSNFEKNQYTSQNSKSIMFRPLNIENRFYVVEEIKISTYGYDLKNLGYKIALDPLMRFIAVRDALNTVEIFRLNSSKKKGEKIIVEKIKGKLFGTILLMDFVKSLKNEKVCYLVFYIIKKKPYITLCQWNSEEQILRTLWFNVSNNTDLSMPIYLVPFLNSGDFFLNNKIIYISISQFFSGDSSFEYFDIEHKGIITAYAIDENFYEENFMNILYLGTDTGDLIYITIKNKKMNYINVGKVKPVGKVMEIINSISLSKHLIFISGDMCDNGIYLICSETETSEDACNKTFKSIDPILIQSFSNWSPVCDFKIIEETLFPLNEALAQNRKIRLCLCSGRAPNGKIAELKTGIRAKIILRVQDFNGIENFWIFRSSKLSSIYIVISFPWQTQLLELTEKGELCDRSDDTQLEQELSTISVELFNDTYVVQITQKKIIIFPLPDFKELNFKIHWLDDKQIIISSSVHDSIIVILSKTENFATIYLMELNIDEQSMINVTQRGKSIEIEDEPSSMTSIVLGDIGFEYYNSNIHSHFNDKKLPILLLVGTHKPSFIVFEIFSNDEVSVFDVSLEKFTNLIDSIPESSCLLKSPDGLVLLVGLRNGLLLRWKIDHVNGNIQLSFIDLNVFGSFPLKCISDSQLSTAYVIGDGVWMINSYNDMMEIKEIILNHQVETRVTLMLPFNDPLQESKIRSIACISKETFLMANLDDRESICVEYIDIKENPRRILYDNNLKLLVVACDLSSLTTCNLLLNRESHDSCDLKFISLTTGTIVSDNPLVDSETKEYIFDQKETIYALSDWTMSYKNKSYHYIVVGTSINNFSGILKGNLHILVFFYNFEKIKVTRINKISLVYPIYSICPIGKYGLAFSSGNIIFIKQFDVEINKFKEVSARYELESSIISIKIKGNIVYALCQKNSVVVLNYDSIKNSLKLITSDTIPRLSLDNFVMDSNIFCSDKEKGLVCLTEDYSQENKSLHLNFSVKLSNSISRFQQISEKNYYYPFIIGSGIDGSFYSIMTCPKDDFEIYQALIYHWLQFSNTNSLMNKEKFSILGENCLDGDFLETIVLYNWDNNIPVLSTSVLDYLDDDLKKNYVLKMIKLLRSVFSRSIF</sequence>
<reference evidence="1 2" key="1">
    <citation type="journal article" date="2021" name="Commun. Biol.">
        <title>Genomic insights into the host specific adaptation of the Pneumocystis genus.</title>
        <authorList>
            <person name="Cisse O.H."/>
            <person name="Ma L."/>
            <person name="Dekker J.P."/>
            <person name="Khil P.P."/>
            <person name="Youn J.-H."/>
            <person name="Brenchley J.M."/>
            <person name="Blair R."/>
            <person name="Pahar B."/>
            <person name="Chabe M."/>
            <person name="Van Rompay K.K.A."/>
            <person name="Keesler R."/>
            <person name="Sukura A."/>
            <person name="Hirsch V."/>
            <person name="Kutty G."/>
            <person name="Liu Y."/>
            <person name="Peng L."/>
            <person name="Chen J."/>
            <person name="Song J."/>
            <person name="Weissenbacher-Lang C."/>
            <person name="Xu J."/>
            <person name="Upham N.S."/>
            <person name="Stajich J.E."/>
            <person name="Cuomo C.A."/>
            <person name="Cushion M.T."/>
            <person name="Kovacs J.A."/>
        </authorList>
    </citation>
    <scope>NUCLEOTIDE SEQUENCE [LARGE SCALE GENOMIC DNA]</scope>
    <source>
        <strain evidence="1 2">RABM</strain>
    </source>
</reference>
<comment type="caution">
    <text evidence="1">The sequence shown here is derived from an EMBL/GenBank/DDBJ whole genome shotgun (WGS) entry which is preliminary data.</text>
</comment>
<protein>
    <submittedName>
        <fullName evidence="1">Uncharacterized protein</fullName>
    </submittedName>
</protein>
<name>A0ACB7CJH7_9ASCO</name>
<dbReference type="EMBL" id="JABTEG010000001">
    <property type="protein sequence ID" value="KAG4306424.1"/>
    <property type="molecule type" value="Genomic_DNA"/>
</dbReference>
<dbReference type="Proteomes" id="UP000768646">
    <property type="component" value="Unassembled WGS sequence"/>
</dbReference>
<proteinExistence type="predicted"/>
<keyword evidence="2" id="KW-1185">Reference proteome</keyword>